<reference evidence="1" key="2">
    <citation type="submission" date="2020-09" db="EMBL/GenBank/DDBJ databases">
        <authorList>
            <person name="Sun Q."/>
            <person name="Ohkuma M."/>
        </authorList>
    </citation>
    <scope>NUCLEOTIDE SEQUENCE</scope>
    <source>
        <strain evidence="1">JCM 19831</strain>
    </source>
</reference>
<sequence length="236" mass="25338">MADETLLDRVRRLREQGGSPKQIAKQLGIRPADATALVRRLATQQTSDDPADRALLGCWINQSWSVGLGMDQAPVTWAALDPLGKDASSSSGFANILLVRQDRASRVAACGYLVDVYCLGIKNSVGPVGMSLGKVDDFVRDYYSAYDEPPVSIPIEVAQALVHGGAAYAKELGFEPHADFAAAAPYLGVPDEPSPIRFGRDGKPFYISGPYDNPRDVIATLEANVGTGNYNIMTHV</sequence>
<accession>A0A917U7J8</accession>
<proteinExistence type="predicted"/>
<comment type="caution">
    <text evidence="1">The sequence shown here is derived from an EMBL/GenBank/DDBJ whole genome shotgun (WGS) entry which is preliminary data.</text>
</comment>
<evidence type="ECO:0000313" key="2">
    <source>
        <dbReference type="Proteomes" id="UP000642070"/>
    </source>
</evidence>
<gene>
    <name evidence="1" type="ORF">GCM10007977_076800</name>
</gene>
<dbReference type="AlphaFoldDB" id="A0A917U7J8"/>
<dbReference type="RefSeq" id="WP_190254957.1">
    <property type="nucleotide sequence ID" value="NZ_BMPI01000049.1"/>
</dbReference>
<dbReference type="EMBL" id="BMPI01000049">
    <property type="protein sequence ID" value="GGM63889.1"/>
    <property type="molecule type" value="Genomic_DNA"/>
</dbReference>
<dbReference type="Proteomes" id="UP000642070">
    <property type="component" value="Unassembled WGS sequence"/>
</dbReference>
<keyword evidence="2" id="KW-1185">Reference proteome</keyword>
<evidence type="ECO:0000313" key="1">
    <source>
        <dbReference type="EMBL" id="GGM63889.1"/>
    </source>
</evidence>
<name>A0A917U7J8_9ACTN</name>
<protein>
    <submittedName>
        <fullName evidence="1">Uncharacterized protein</fullName>
    </submittedName>
</protein>
<reference evidence="1" key="1">
    <citation type="journal article" date="2014" name="Int. J. Syst. Evol. Microbiol.">
        <title>Complete genome sequence of Corynebacterium casei LMG S-19264T (=DSM 44701T), isolated from a smear-ripened cheese.</title>
        <authorList>
            <consortium name="US DOE Joint Genome Institute (JGI-PGF)"/>
            <person name="Walter F."/>
            <person name="Albersmeier A."/>
            <person name="Kalinowski J."/>
            <person name="Ruckert C."/>
        </authorList>
    </citation>
    <scope>NUCLEOTIDE SEQUENCE</scope>
    <source>
        <strain evidence="1">JCM 19831</strain>
    </source>
</reference>
<organism evidence="1 2">
    <name type="scientific">Dactylosporangium sucinum</name>
    <dbReference type="NCBI Taxonomy" id="1424081"/>
    <lineage>
        <taxon>Bacteria</taxon>
        <taxon>Bacillati</taxon>
        <taxon>Actinomycetota</taxon>
        <taxon>Actinomycetes</taxon>
        <taxon>Micromonosporales</taxon>
        <taxon>Micromonosporaceae</taxon>
        <taxon>Dactylosporangium</taxon>
    </lineage>
</organism>